<organism evidence="3 4">
    <name type="scientific">Halovivax cerinus</name>
    <dbReference type="NCBI Taxonomy" id="1487865"/>
    <lineage>
        <taxon>Archaea</taxon>
        <taxon>Methanobacteriati</taxon>
        <taxon>Methanobacteriota</taxon>
        <taxon>Stenosarchaea group</taxon>
        <taxon>Halobacteria</taxon>
        <taxon>Halobacteriales</taxon>
        <taxon>Natrialbaceae</taxon>
        <taxon>Halovivax</taxon>
    </lineage>
</organism>
<dbReference type="Pfam" id="PF24755">
    <property type="entry name" value="SpoVR_C"/>
    <property type="match status" value="1"/>
</dbReference>
<dbReference type="PANTHER" id="PTHR30029:SF2">
    <property type="entry name" value="STAGE V SPORULATION PROTEIN R"/>
    <property type="match status" value="1"/>
</dbReference>
<dbReference type="GeneID" id="73903820"/>
<sequence>MSDSEPIDRTETAPLSDTVRKRAIATDLAEPVAAARDLATKLGLDPYPVHYWIVDYDEMNELIAYGGFQRRYPHWRWGMQYDRQRKQDRYTGARAFEIVNNDNPSHAFLQESNSMADQKAVITHVEAHADFFANNEWFGLFTDGRAGDDEVDAAAMLDRHARTIEGYMTDPEIDRAEVERWIDHALTLEDTIDQHRPFRDRLERETDSEDVDDDLREKLDELDLSPEVTREVFDEEWLDAREAEADRGPTSAAPESDVLGFVREYGMQYDREEGRAVEMTDWQQDVLELLREEAYYFAPQQMTKVMNEGWAALWESRMMADEAFAGDDEVVDYADHMASVLASPGLNPYSLGLNLWQYVENVTNRRDVVEQLLRVEGITWRTLLDEVAFDAILDRLEPPNAIASISAETLDDLASLPDEWIDREALGAAREGEIDVERYPWRVLSYEGLARRHYSLVKPANRSVLSRVSRDQLERIDRYLFDDDRYDSVEDAIANVTYTAGWDRLFDVRESHNDVTFLDEFLTPEFIRTNDYFTYEYSRATAQYHVASTDPEDVKRKLLLQFTNFGKPTITVADGNYDNAGELLLEHEYNGIELDFEQARAVLERLFELWGRPVNLLTIRKELDDHDVEVAKRRNREPTPDERGVRLRHDGDEITVERVDWTAVEHLAADDVDYDTRPDEWLA</sequence>
<feature type="domain" description="SpoVR-like C-terminal" evidence="2">
    <location>
        <begin position="568"/>
        <end position="619"/>
    </location>
</feature>
<evidence type="ECO:0000313" key="4">
    <source>
        <dbReference type="Proteomes" id="UP001595846"/>
    </source>
</evidence>
<reference evidence="3 4" key="1">
    <citation type="journal article" date="2019" name="Int. J. Syst. Evol. Microbiol.">
        <title>The Global Catalogue of Microorganisms (GCM) 10K type strain sequencing project: providing services to taxonomists for standard genome sequencing and annotation.</title>
        <authorList>
            <consortium name="The Broad Institute Genomics Platform"/>
            <consortium name="The Broad Institute Genome Sequencing Center for Infectious Disease"/>
            <person name="Wu L."/>
            <person name="Ma J."/>
        </authorList>
    </citation>
    <scope>NUCLEOTIDE SEQUENCE [LARGE SCALE GENOMIC DNA]</scope>
    <source>
        <strain evidence="3 4">IBRC-M 10256</strain>
    </source>
</reference>
<name>A0ABD5NPY8_9EURY</name>
<dbReference type="Pfam" id="PF04293">
    <property type="entry name" value="SpoVR"/>
    <property type="match status" value="2"/>
</dbReference>
<proteinExistence type="predicted"/>
<dbReference type="InterPro" id="IPR056174">
    <property type="entry name" value="SpoVR_N"/>
</dbReference>
<keyword evidence="4" id="KW-1185">Reference proteome</keyword>
<feature type="domain" description="SpoVR protein-like N-terminal" evidence="1">
    <location>
        <begin position="500"/>
        <end position="565"/>
    </location>
</feature>
<dbReference type="InterPro" id="IPR057008">
    <property type="entry name" value="SpoVR-like_C"/>
</dbReference>
<protein>
    <submittedName>
        <fullName evidence="3">SpoVR family protein</fullName>
    </submittedName>
</protein>
<feature type="domain" description="SpoVR protein-like N-terminal" evidence="1">
    <location>
        <begin position="30"/>
        <end position="366"/>
    </location>
</feature>
<evidence type="ECO:0000313" key="3">
    <source>
        <dbReference type="EMBL" id="MFC3958763.1"/>
    </source>
</evidence>
<dbReference type="RefSeq" id="WP_256531101.1">
    <property type="nucleotide sequence ID" value="NZ_CP101824.1"/>
</dbReference>
<dbReference type="PANTHER" id="PTHR30029">
    <property type="entry name" value="STAGE V SPORULATION PROTEIN R"/>
    <property type="match status" value="1"/>
</dbReference>
<gene>
    <name evidence="3" type="ORF">ACFOUR_10340</name>
</gene>
<evidence type="ECO:0000259" key="2">
    <source>
        <dbReference type="Pfam" id="PF24755"/>
    </source>
</evidence>
<dbReference type="InterPro" id="IPR007390">
    <property type="entry name" value="Spore_V_R"/>
</dbReference>
<dbReference type="EMBL" id="JBHSAQ010000006">
    <property type="protein sequence ID" value="MFC3958763.1"/>
    <property type="molecule type" value="Genomic_DNA"/>
</dbReference>
<evidence type="ECO:0000259" key="1">
    <source>
        <dbReference type="Pfam" id="PF04293"/>
    </source>
</evidence>
<dbReference type="AlphaFoldDB" id="A0ABD5NPY8"/>
<dbReference type="Proteomes" id="UP001595846">
    <property type="component" value="Unassembled WGS sequence"/>
</dbReference>
<comment type="caution">
    <text evidence="3">The sequence shown here is derived from an EMBL/GenBank/DDBJ whole genome shotgun (WGS) entry which is preliminary data.</text>
</comment>
<accession>A0ABD5NPY8</accession>